<keyword evidence="2" id="KW-0378">Hydrolase</keyword>
<dbReference type="GO" id="GO:0016020">
    <property type="term" value="C:membrane"/>
    <property type="evidence" value="ECO:0007669"/>
    <property type="project" value="GOC"/>
</dbReference>
<evidence type="ECO:0000259" key="4">
    <source>
        <dbReference type="Pfam" id="PF00149"/>
    </source>
</evidence>
<evidence type="ECO:0000256" key="2">
    <source>
        <dbReference type="ARBA" id="ARBA00022801"/>
    </source>
</evidence>
<dbReference type="PANTHER" id="PTHR31302:SF31">
    <property type="entry name" value="PHOSPHODIESTERASE YAEI"/>
    <property type="match status" value="1"/>
</dbReference>
<name>A0A2T0ZWJ5_9ACTN</name>
<dbReference type="GO" id="GO:0009245">
    <property type="term" value="P:lipid A biosynthetic process"/>
    <property type="evidence" value="ECO:0007669"/>
    <property type="project" value="TreeGrafter"/>
</dbReference>
<comment type="caution">
    <text evidence="5">The sequence shown here is derived from an EMBL/GenBank/DDBJ whole genome shotgun (WGS) entry which is preliminary data.</text>
</comment>
<feature type="transmembrane region" description="Helical" evidence="3">
    <location>
        <begin position="40"/>
        <end position="62"/>
    </location>
</feature>
<dbReference type="GO" id="GO:0046872">
    <property type="term" value="F:metal ion binding"/>
    <property type="evidence" value="ECO:0007669"/>
    <property type="project" value="UniProtKB-KW"/>
</dbReference>
<evidence type="ECO:0000313" key="5">
    <source>
        <dbReference type="EMBL" id="PRZ40720.1"/>
    </source>
</evidence>
<dbReference type="Proteomes" id="UP000237752">
    <property type="component" value="Unassembled WGS sequence"/>
</dbReference>
<dbReference type="InterPro" id="IPR004843">
    <property type="entry name" value="Calcineurin-like_PHP"/>
</dbReference>
<dbReference type="Pfam" id="PF00149">
    <property type="entry name" value="Metallophos"/>
    <property type="match status" value="1"/>
</dbReference>
<protein>
    <recommendedName>
        <fullName evidence="4">Calcineurin-like phosphoesterase domain-containing protein</fullName>
    </recommendedName>
</protein>
<dbReference type="AlphaFoldDB" id="A0A2T0ZWJ5"/>
<feature type="transmembrane region" description="Helical" evidence="3">
    <location>
        <begin position="109"/>
        <end position="135"/>
    </location>
</feature>
<dbReference type="SUPFAM" id="SSF56300">
    <property type="entry name" value="Metallo-dependent phosphatases"/>
    <property type="match status" value="1"/>
</dbReference>
<dbReference type="InterPro" id="IPR051158">
    <property type="entry name" value="Metallophosphoesterase_sf"/>
</dbReference>
<sequence length="379" mass="41190">MTRGRLLIFIGVLFIVSAILHVMPLWIVVLAPIWSTPVKVAGIVILCVGALAMPILMIFGHGQKRDLPALIGDVWLGAVWQFFVWSVICEFVGFIAWAFGADHGARERYVALACVVIVAGLLAGGAITALGRVGIRHVTIRLDRLPQEFDGRTIAHITDTHLSLALGERWMTRIVQQVNSLSPDIVCHTGDLADGDVARRTDAVSALGEIRAPLGRFYITGNHEYLSDAAYWVAHMRKLGWTVLQNAHAMVRIGEANLAMVGINDLTAPGNDAASDRPDIDKAVQGIPAGTRTVLLAHQPKQVRDAVHQELDLQLSGHTHGGQIWPFHYLVRAEQGALSGLSRPGPSTQLYISRGTGFWGPPFRIGAPPEIALITLRRA</sequence>
<evidence type="ECO:0000313" key="6">
    <source>
        <dbReference type="Proteomes" id="UP000237752"/>
    </source>
</evidence>
<dbReference type="PANTHER" id="PTHR31302">
    <property type="entry name" value="TRANSMEMBRANE PROTEIN WITH METALLOPHOSPHOESTERASE DOMAIN-RELATED"/>
    <property type="match status" value="1"/>
</dbReference>
<keyword evidence="3" id="KW-0472">Membrane</keyword>
<feature type="domain" description="Calcineurin-like phosphoesterase" evidence="4">
    <location>
        <begin position="153"/>
        <end position="321"/>
    </location>
</feature>
<evidence type="ECO:0000256" key="3">
    <source>
        <dbReference type="SAM" id="Phobius"/>
    </source>
</evidence>
<dbReference type="RefSeq" id="WP_106349903.1">
    <property type="nucleotide sequence ID" value="NZ_PVUE01000014.1"/>
</dbReference>
<keyword evidence="1" id="KW-0479">Metal-binding</keyword>
<organism evidence="5 6">
    <name type="scientific">Antricoccus suffuscus</name>
    <dbReference type="NCBI Taxonomy" id="1629062"/>
    <lineage>
        <taxon>Bacteria</taxon>
        <taxon>Bacillati</taxon>
        <taxon>Actinomycetota</taxon>
        <taxon>Actinomycetes</taxon>
        <taxon>Geodermatophilales</taxon>
        <taxon>Antricoccaceae</taxon>
        <taxon>Antricoccus</taxon>
    </lineage>
</organism>
<evidence type="ECO:0000256" key="1">
    <source>
        <dbReference type="ARBA" id="ARBA00022723"/>
    </source>
</evidence>
<keyword evidence="6" id="KW-1185">Reference proteome</keyword>
<reference evidence="5 6" key="1">
    <citation type="submission" date="2018-03" db="EMBL/GenBank/DDBJ databases">
        <title>Genomic Encyclopedia of Archaeal and Bacterial Type Strains, Phase II (KMG-II): from individual species to whole genera.</title>
        <authorList>
            <person name="Goeker M."/>
        </authorList>
    </citation>
    <scope>NUCLEOTIDE SEQUENCE [LARGE SCALE GENOMIC DNA]</scope>
    <source>
        <strain evidence="5 6">DSM 100065</strain>
    </source>
</reference>
<dbReference type="Gene3D" id="3.60.21.10">
    <property type="match status" value="1"/>
</dbReference>
<dbReference type="OrthoDB" id="9780884at2"/>
<accession>A0A2T0ZWJ5</accession>
<feature type="transmembrane region" description="Helical" evidence="3">
    <location>
        <begin position="74"/>
        <end position="97"/>
    </location>
</feature>
<dbReference type="InterPro" id="IPR029052">
    <property type="entry name" value="Metallo-depent_PP-like"/>
</dbReference>
<dbReference type="CDD" id="cd07385">
    <property type="entry name" value="MPP_YkuE_C"/>
    <property type="match status" value="1"/>
</dbReference>
<keyword evidence="3" id="KW-0812">Transmembrane</keyword>
<dbReference type="EMBL" id="PVUE01000014">
    <property type="protein sequence ID" value="PRZ40720.1"/>
    <property type="molecule type" value="Genomic_DNA"/>
</dbReference>
<keyword evidence="3" id="KW-1133">Transmembrane helix</keyword>
<gene>
    <name evidence="5" type="ORF">CLV47_11417</name>
</gene>
<feature type="transmembrane region" description="Helical" evidence="3">
    <location>
        <begin position="7"/>
        <end position="34"/>
    </location>
</feature>
<proteinExistence type="predicted"/>
<dbReference type="GO" id="GO:0008758">
    <property type="term" value="F:UDP-2,3-diacylglucosamine hydrolase activity"/>
    <property type="evidence" value="ECO:0007669"/>
    <property type="project" value="TreeGrafter"/>
</dbReference>